<proteinExistence type="predicted"/>
<evidence type="ECO:0000256" key="1">
    <source>
        <dbReference type="ARBA" id="ARBA00022801"/>
    </source>
</evidence>
<dbReference type="InterPro" id="IPR017439">
    <property type="entry name" value="Amidohydrolase"/>
</dbReference>
<keyword evidence="1" id="KW-0378">Hydrolase</keyword>
<feature type="binding site" evidence="2">
    <location>
        <position position="104"/>
    </location>
    <ligand>
        <name>Mn(2+)</name>
        <dbReference type="ChEBI" id="CHEBI:29035"/>
        <label>2</label>
    </ligand>
</feature>
<dbReference type="PIRSF" id="PIRSF005962">
    <property type="entry name" value="Pept_M20D_amidohydro"/>
    <property type="match status" value="1"/>
</dbReference>
<dbReference type="InterPro" id="IPR002933">
    <property type="entry name" value="Peptidase_M20"/>
</dbReference>
<dbReference type="Pfam" id="PF01546">
    <property type="entry name" value="Peptidase_M20"/>
    <property type="match status" value="1"/>
</dbReference>
<accession>A0A229UR53</accession>
<comment type="caution">
    <text evidence="4">The sequence shown here is derived from an EMBL/GenBank/DDBJ whole genome shotgun (WGS) entry which is preliminary data.</text>
</comment>
<dbReference type="AlphaFoldDB" id="A0A229UR53"/>
<feature type="binding site" evidence="2">
    <location>
        <position position="163"/>
    </location>
    <ligand>
        <name>Mn(2+)</name>
        <dbReference type="ChEBI" id="CHEBI:29035"/>
        <label>2</label>
    </ligand>
</feature>
<dbReference type="OrthoDB" id="9776731at2"/>
<reference evidence="4 5" key="1">
    <citation type="submission" date="2017-07" db="EMBL/GenBank/DDBJ databases">
        <title>Genome sequencing and assembly of Paenibacillus rigui.</title>
        <authorList>
            <person name="Mayilraj S."/>
        </authorList>
    </citation>
    <scope>NUCLEOTIDE SEQUENCE [LARGE SCALE GENOMIC DNA]</scope>
    <source>
        <strain evidence="4 5">JCM 16352</strain>
    </source>
</reference>
<evidence type="ECO:0000259" key="3">
    <source>
        <dbReference type="Pfam" id="PF07687"/>
    </source>
</evidence>
<dbReference type="InterPro" id="IPR011650">
    <property type="entry name" value="Peptidase_M20_dimer"/>
</dbReference>
<dbReference type="GO" id="GO:0046872">
    <property type="term" value="F:metal ion binding"/>
    <property type="evidence" value="ECO:0007669"/>
    <property type="project" value="UniProtKB-KW"/>
</dbReference>
<evidence type="ECO:0000313" key="5">
    <source>
        <dbReference type="Proteomes" id="UP000215509"/>
    </source>
</evidence>
<keyword evidence="5" id="KW-1185">Reference proteome</keyword>
<feature type="binding site" evidence="2">
    <location>
        <position position="102"/>
    </location>
    <ligand>
        <name>Mn(2+)</name>
        <dbReference type="ChEBI" id="CHEBI:29035"/>
        <label>2</label>
    </ligand>
</feature>
<dbReference type="PANTHER" id="PTHR11014">
    <property type="entry name" value="PEPTIDASE M20 FAMILY MEMBER"/>
    <property type="match status" value="1"/>
</dbReference>
<dbReference type="Proteomes" id="UP000215509">
    <property type="component" value="Unassembled WGS sequence"/>
</dbReference>
<dbReference type="RefSeq" id="WP_094015030.1">
    <property type="nucleotide sequence ID" value="NZ_NMQW01000017.1"/>
</dbReference>
<dbReference type="Gene3D" id="3.30.70.360">
    <property type="match status" value="1"/>
</dbReference>
<feature type="binding site" evidence="2">
    <location>
        <position position="138"/>
    </location>
    <ligand>
        <name>Mn(2+)</name>
        <dbReference type="ChEBI" id="CHEBI:29035"/>
        <label>2</label>
    </ligand>
</feature>
<dbReference type="FunFam" id="3.30.70.360:FF:000001">
    <property type="entry name" value="N-acetyldiaminopimelate deacetylase"/>
    <property type="match status" value="1"/>
</dbReference>
<dbReference type="GO" id="GO:0019877">
    <property type="term" value="P:diaminopimelate biosynthetic process"/>
    <property type="evidence" value="ECO:0007669"/>
    <property type="project" value="UniProtKB-ARBA"/>
</dbReference>
<dbReference type="NCBIfam" id="TIGR01891">
    <property type="entry name" value="amidohydrolases"/>
    <property type="match status" value="1"/>
</dbReference>
<dbReference type="PANTHER" id="PTHR11014:SF63">
    <property type="entry name" value="METALLOPEPTIDASE, PUTATIVE (AFU_ORTHOLOGUE AFUA_6G09600)-RELATED"/>
    <property type="match status" value="1"/>
</dbReference>
<dbReference type="SUPFAM" id="SSF55031">
    <property type="entry name" value="Bacterial exopeptidase dimerisation domain"/>
    <property type="match status" value="1"/>
</dbReference>
<feature type="domain" description="Peptidase M20 dimerisation" evidence="3">
    <location>
        <begin position="186"/>
        <end position="280"/>
    </location>
</feature>
<gene>
    <name evidence="4" type="ORF">CF651_11640</name>
</gene>
<evidence type="ECO:0000256" key="2">
    <source>
        <dbReference type="PIRSR" id="PIRSR005962-1"/>
    </source>
</evidence>
<dbReference type="EMBL" id="NMQW01000017">
    <property type="protein sequence ID" value="OXM85880.1"/>
    <property type="molecule type" value="Genomic_DNA"/>
</dbReference>
<dbReference type="Gene3D" id="3.40.630.10">
    <property type="entry name" value="Zn peptidases"/>
    <property type="match status" value="1"/>
</dbReference>
<evidence type="ECO:0000313" key="4">
    <source>
        <dbReference type="EMBL" id="OXM85880.1"/>
    </source>
</evidence>
<feature type="binding site" evidence="2">
    <location>
        <position position="359"/>
    </location>
    <ligand>
        <name>Mn(2+)</name>
        <dbReference type="ChEBI" id="CHEBI:29035"/>
        <label>2</label>
    </ligand>
</feature>
<dbReference type="InterPro" id="IPR036264">
    <property type="entry name" value="Bact_exopeptidase_dim_dom"/>
</dbReference>
<keyword evidence="2" id="KW-0479">Metal-binding</keyword>
<protein>
    <submittedName>
        <fullName evidence="4">Peptidase M20</fullName>
    </submittedName>
</protein>
<dbReference type="GO" id="GO:0050118">
    <property type="term" value="F:N-acetyldiaminopimelate deacetylase activity"/>
    <property type="evidence" value="ECO:0007669"/>
    <property type="project" value="UniProtKB-ARBA"/>
</dbReference>
<dbReference type="SUPFAM" id="SSF53187">
    <property type="entry name" value="Zn-dependent exopeptidases"/>
    <property type="match status" value="1"/>
</dbReference>
<name>A0A229UR53_9BACL</name>
<sequence length="387" mass="42349">MEQLLEAVERLYPDMVGWRRYLHQHPELSYCEKETAIFVARKLREWGLEVQTGVGGHGVVARLKGNGSGPTVALRADMDALPIQDEKLTEYASKAKGIMHACGHDAHTSTLLGVAKAMSEHRSLLKGDVVFLFQHAEELSPGGANSMIEAGALDGVDYVYGIHLWTPLPVGTAYSRSGAMMAAADEFEITVTGKGGHGGLPHETVDSIVTASQLVVNLQTIVSRNVSPTEPCVVSVGSFHSGTSFNVIAETAALTGTVRTFDPELRMEVKKRVEEVVEHTCHMAGADYKVDYKLGYPPVINHDAEVERFFRAGSKVVPCEPLALVMAGEDFSYYLHHRKGCFMFVGAGNKEKGIIYPHHHPRFDIDETSMLHAARLFVSMVMDCQKG</sequence>
<dbReference type="CDD" id="cd08021">
    <property type="entry name" value="M20_Acy1_YhaA-like"/>
    <property type="match status" value="1"/>
</dbReference>
<keyword evidence="2" id="KW-0464">Manganese</keyword>
<comment type="cofactor">
    <cofactor evidence="2">
        <name>Mn(2+)</name>
        <dbReference type="ChEBI" id="CHEBI:29035"/>
    </cofactor>
    <text evidence="2">The Mn(2+) ion enhances activity.</text>
</comment>
<dbReference type="Pfam" id="PF07687">
    <property type="entry name" value="M20_dimer"/>
    <property type="match status" value="1"/>
</dbReference>
<organism evidence="4 5">
    <name type="scientific">Paenibacillus rigui</name>
    <dbReference type="NCBI Taxonomy" id="554312"/>
    <lineage>
        <taxon>Bacteria</taxon>
        <taxon>Bacillati</taxon>
        <taxon>Bacillota</taxon>
        <taxon>Bacilli</taxon>
        <taxon>Bacillales</taxon>
        <taxon>Paenibacillaceae</taxon>
        <taxon>Paenibacillus</taxon>
    </lineage>
</organism>